<evidence type="ECO:0000256" key="1">
    <source>
        <dbReference type="SAM" id="MobiDB-lite"/>
    </source>
</evidence>
<dbReference type="AlphaFoldDB" id="A0A161T9Y7"/>
<comment type="caution">
    <text evidence="2">The sequence shown here is derived from an EMBL/GenBank/DDBJ whole genome shotgun (WGS) entry which is preliminary data.</text>
</comment>
<feature type="compositionally biased region" description="Polar residues" evidence="1">
    <location>
        <begin position="158"/>
        <end position="169"/>
    </location>
</feature>
<dbReference type="EMBL" id="LJKE01000015">
    <property type="protein sequence ID" value="KZD71874.1"/>
    <property type="molecule type" value="Genomic_DNA"/>
</dbReference>
<sequence>MENVKVTKKENNSYEVRWTSNNGNFLMTLDENINVEALTHRIDKPLQLATFCSGMTELYYPGLSQVILKIVKEYVKLEEHKAKINHVQKKNLPEIRALLTSEKDAKIKKEKPIKIVEPKPNTIITKETTKKEHILIQEKQKPDNRKQNIKKDKPIAPKQNSNITPKKPAITTSKRTPVIKTMVSYIKLNFLHDKPRNTPETKKLCDQCKALGKVETKNANKENSTYLCPLCFKKKEKFLSKKY</sequence>
<name>A0A161T9Y7_BACCE</name>
<accession>A0A161T9Y7</accession>
<evidence type="ECO:0000313" key="3">
    <source>
        <dbReference type="Proteomes" id="UP000076482"/>
    </source>
</evidence>
<dbReference type="PATRIC" id="fig|1396.535.peg.4079"/>
<dbReference type="Proteomes" id="UP000076482">
    <property type="component" value="Unassembled WGS sequence"/>
</dbReference>
<evidence type="ECO:0000313" key="2">
    <source>
        <dbReference type="EMBL" id="KZD71874.1"/>
    </source>
</evidence>
<protein>
    <submittedName>
        <fullName evidence="2">Uncharacterized protein</fullName>
    </submittedName>
</protein>
<feature type="compositionally biased region" description="Basic and acidic residues" evidence="1">
    <location>
        <begin position="137"/>
        <end position="155"/>
    </location>
</feature>
<dbReference type="RefSeq" id="WP_063259571.1">
    <property type="nucleotide sequence ID" value="NZ_LJKE01000015.1"/>
</dbReference>
<organism evidence="2 3">
    <name type="scientific">Bacillus cereus</name>
    <dbReference type="NCBI Taxonomy" id="1396"/>
    <lineage>
        <taxon>Bacteria</taxon>
        <taxon>Bacillati</taxon>
        <taxon>Bacillota</taxon>
        <taxon>Bacilli</taxon>
        <taxon>Bacillales</taxon>
        <taxon>Bacillaceae</taxon>
        <taxon>Bacillus</taxon>
        <taxon>Bacillus cereus group</taxon>
    </lineage>
</organism>
<gene>
    <name evidence="2" type="ORF">B4088_0335</name>
</gene>
<reference evidence="2 3" key="1">
    <citation type="submission" date="2015-09" db="EMBL/GenBank/DDBJ databases">
        <title>Bacillus cereus food isolates.</title>
        <authorList>
            <person name="Boekhorst J."/>
        </authorList>
    </citation>
    <scope>NUCLEOTIDE SEQUENCE [LARGE SCALE GENOMIC DNA]</scope>
    <source>
        <strain evidence="2 3">B4088</strain>
    </source>
</reference>
<feature type="region of interest" description="Disordered" evidence="1">
    <location>
        <begin position="137"/>
        <end position="169"/>
    </location>
</feature>
<proteinExistence type="predicted"/>